<evidence type="ECO:0000313" key="2">
    <source>
        <dbReference type="EMBL" id="GGF00539.1"/>
    </source>
</evidence>
<dbReference type="Proteomes" id="UP000646365">
    <property type="component" value="Unassembled WGS sequence"/>
</dbReference>
<gene>
    <name evidence="2" type="ORF">GCM10011611_02680</name>
</gene>
<feature type="chain" id="PRO_5035170897" evidence="1">
    <location>
        <begin position="25"/>
        <end position="52"/>
    </location>
</feature>
<name>A0A8J2YNY5_9PROT</name>
<reference evidence="2" key="1">
    <citation type="journal article" date="2014" name="Int. J. Syst. Evol. Microbiol.">
        <title>Complete genome sequence of Corynebacterium casei LMG S-19264T (=DSM 44701T), isolated from a smear-ripened cheese.</title>
        <authorList>
            <consortium name="US DOE Joint Genome Institute (JGI-PGF)"/>
            <person name="Walter F."/>
            <person name="Albersmeier A."/>
            <person name="Kalinowski J."/>
            <person name="Ruckert C."/>
        </authorList>
    </citation>
    <scope>NUCLEOTIDE SEQUENCE</scope>
    <source>
        <strain evidence="2">CGMCC 1.15725</strain>
    </source>
</reference>
<protein>
    <submittedName>
        <fullName evidence="2">Uncharacterized protein</fullName>
    </submittedName>
</protein>
<accession>A0A8J2YNY5</accession>
<dbReference type="GO" id="GO:0016788">
    <property type="term" value="F:hydrolase activity, acting on ester bonds"/>
    <property type="evidence" value="ECO:0007669"/>
    <property type="project" value="InterPro"/>
</dbReference>
<evidence type="ECO:0000313" key="3">
    <source>
        <dbReference type="Proteomes" id="UP000646365"/>
    </source>
</evidence>
<keyword evidence="1" id="KW-0732">Signal</keyword>
<organism evidence="2 3">
    <name type="scientific">Aliidongia dinghuensis</name>
    <dbReference type="NCBI Taxonomy" id="1867774"/>
    <lineage>
        <taxon>Bacteria</taxon>
        <taxon>Pseudomonadati</taxon>
        <taxon>Pseudomonadota</taxon>
        <taxon>Alphaproteobacteria</taxon>
        <taxon>Rhodospirillales</taxon>
        <taxon>Dongiaceae</taxon>
        <taxon>Aliidongia</taxon>
    </lineage>
</organism>
<dbReference type="Gene3D" id="1.10.575.10">
    <property type="entry name" value="P1 Nuclease"/>
    <property type="match status" value="1"/>
</dbReference>
<dbReference type="RefSeq" id="WP_189041642.1">
    <property type="nucleotide sequence ID" value="NZ_BMJQ01000001.1"/>
</dbReference>
<evidence type="ECO:0000256" key="1">
    <source>
        <dbReference type="SAM" id="SignalP"/>
    </source>
</evidence>
<sequence>MKSISPLIAGLVTVLATPVSHAMAWGVEGHAVVAGIAEAHLTDAARAQVRSL</sequence>
<dbReference type="InterPro" id="IPR008947">
    <property type="entry name" value="PLipase_C/P1_nuclease_dom_sf"/>
</dbReference>
<feature type="signal peptide" evidence="1">
    <location>
        <begin position="1"/>
        <end position="24"/>
    </location>
</feature>
<proteinExistence type="predicted"/>
<reference evidence="2" key="2">
    <citation type="submission" date="2020-09" db="EMBL/GenBank/DDBJ databases">
        <authorList>
            <person name="Sun Q."/>
            <person name="Zhou Y."/>
        </authorList>
    </citation>
    <scope>NUCLEOTIDE SEQUENCE</scope>
    <source>
        <strain evidence="2">CGMCC 1.15725</strain>
    </source>
</reference>
<dbReference type="EMBL" id="BMJQ01000001">
    <property type="protein sequence ID" value="GGF00539.1"/>
    <property type="molecule type" value="Genomic_DNA"/>
</dbReference>
<comment type="caution">
    <text evidence="2">The sequence shown here is derived from an EMBL/GenBank/DDBJ whole genome shotgun (WGS) entry which is preliminary data.</text>
</comment>
<keyword evidence="3" id="KW-1185">Reference proteome</keyword>
<dbReference type="AlphaFoldDB" id="A0A8J2YNY5"/>